<dbReference type="SUPFAM" id="SSF52540">
    <property type="entry name" value="P-loop containing nucleoside triphosphate hydrolases"/>
    <property type="match status" value="1"/>
</dbReference>
<evidence type="ECO:0000256" key="1">
    <source>
        <dbReference type="ARBA" id="ARBA00022806"/>
    </source>
</evidence>
<dbReference type="GO" id="GO:0004386">
    <property type="term" value="F:helicase activity"/>
    <property type="evidence" value="ECO:0007669"/>
    <property type="project" value="InterPro"/>
</dbReference>
<feature type="region of interest" description="Disordered" evidence="2">
    <location>
        <begin position="1"/>
        <end position="30"/>
    </location>
</feature>
<feature type="region of interest" description="Disordered" evidence="2">
    <location>
        <begin position="454"/>
        <end position="486"/>
    </location>
</feature>
<dbReference type="AlphaFoldDB" id="A0A4U7APH1"/>
<keyword evidence="1" id="KW-0067">ATP-binding</keyword>
<feature type="region of interest" description="Disordered" evidence="2">
    <location>
        <begin position="289"/>
        <end position="381"/>
    </location>
</feature>
<feature type="compositionally biased region" description="Low complexity" evidence="2">
    <location>
        <begin position="464"/>
        <end position="479"/>
    </location>
</feature>
<evidence type="ECO:0000313" key="4">
    <source>
        <dbReference type="EMBL" id="TKX20048.1"/>
    </source>
</evidence>
<accession>A0A4U7APH1</accession>
<dbReference type="InterPro" id="IPR003593">
    <property type="entry name" value="AAA+_ATPase"/>
</dbReference>
<dbReference type="InterPro" id="IPR027417">
    <property type="entry name" value="P-loop_NTPase"/>
</dbReference>
<dbReference type="CDD" id="cd18808">
    <property type="entry name" value="SF1_C_Upf1"/>
    <property type="match status" value="1"/>
</dbReference>
<evidence type="ECO:0000259" key="3">
    <source>
        <dbReference type="SMART" id="SM00382"/>
    </source>
</evidence>
<proteinExistence type="predicted"/>
<feature type="compositionally biased region" description="Polar residues" evidence="2">
    <location>
        <begin position="363"/>
        <end position="376"/>
    </location>
</feature>
<dbReference type="PANTHER" id="PTHR10887">
    <property type="entry name" value="DNA2/NAM7 HELICASE FAMILY"/>
    <property type="match status" value="1"/>
</dbReference>
<protein>
    <submittedName>
        <fullName evidence="4">AAA domain-containing protein 10</fullName>
    </submittedName>
</protein>
<name>A0A4U7APH1_9PEZI</name>
<keyword evidence="1" id="KW-0347">Helicase</keyword>
<dbReference type="SMART" id="SM00382">
    <property type="entry name" value="AAA"/>
    <property type="match status" value="1"/>
</dbReference>
<organism evidence="4 5">
    <name type="scientific">Elsinoe australis</name>
    <dbReference type="NCBI Taxonomy" id="40998"/>
    <lineage>
        <taxon>Eukaryota</taxon>
        <taxon>Fungi</taxon>
        <taxon>Dikarya</taxon>
        <taxon>Ascomycota</taxon>
        <taxon>Pezizomycotina</taxon>
        <taxon>Dothideomycetes</taxon>
        <taxon>Dothideomycetidae</taxon>
        <taxon>Myriangiales</taxon>
        <taxon>Elsinoaceae</taxon>
        <taxon>Elsinoe</taxon>
    </lineage>
</organism>
<dbReference type="InterPro" id="IPR041677">
    <property type="entry name" value="DNA2/NAM7_AAA_11"/>
</dbReference>
<dbReference type="PANTHER" id="PTHR10887:SF495">
    <property type="entry name" value="HELICASE SENATAXIN ISOFORM X1-RELATED"/>
    <property type="match status" value="1"/>
</dbReference>
<dbReference type="InterPro" id="IPR047187">
    <property type="entry name" value="SF1_C_Upf1"/>
</dbReference>
<comment type="caution">
    <text evidence="4">The sequence shown here is derived from an EMBL/GenBank/DDBJ whole genome shotgun (WGS) entry which is preliminary data.</text>
</comment>
<dbReference type="Pfam" id="PF13086">
    <property type="entry name" value="AAA_11"/>
    <property type="match status" value="1"/>
</dbReference>
<evidence type="ECO:0000313" key="5">
    <source>
        <dbReference type="Proteomes" id="UP000308133"/>
    </source>
</evidence>
<feature type="compositionally biased region" description="Low complexity" evidence="2">
    <location>
        <begin position="316"/>
        <end position="362"/>
    </location>
</feature>
<feature type="compositionally biased region" description="Polar residues" evidence="2">
    <location>
        <begin position="289"/>
        <end position="301"/>
    </location>
</feature>
<keyword evidence="1" id="KW-0547">Nucleotide-binding</keyword>
<keyword evidence="1" id="KW-0378">Hydrolase</keyword>
<gene>
    <name evidence="4" type="ORF">C1H76_7730</name>
</gene>
<dbReference type="Gene3D" id="3.40.50.300">
    <property type="entry name" value="P-loop containing nucleotide triphosphate hydrolases"/>
    <property type="match status" value="2"/>
</dbReference>
<dbReference type="Pfam" id="PF14555">
    <property type="entry name" value="UBA_4"/>
    <property type="match status" value="1"/>
</dbReference>
<feature type="compositionally biased region" description="Polar residues" evidence="2">
    <location>
        <begin position="454"/>
        <end position="463"/>
    </location>
</feature>
<sequence>MPEQDIPPQDWSLESRFPAPSGGQARQAGRSLFDSQRIASNSRRCSIQIGDDILNSTRDSYSIQFTCNVATLHHKFELEFVALPAPGNEPNKEAKTQAYLQNRFGVHFSAHQVDDAQTLDRQVVPYRGPVDEADTPQGQYTFSSQLKNVQFTKRSSTRYQHVVMLPEAVDQQYVVTWKSDSFQKFSFTRDLTSMPENTQNAAKQFQAMMTRMVEEKLPVYVVMVRLPNLLRSTWPRFVSLPSPPPPTYFPWLRGLQSGEEPQKMLDWSGFHHIEVDRNWIETALRPSSDTDLRVTVTSHPATPSHKRVGSEMSSRTPTSAARSPLASRALARSTAPALPGGYQSHTRTTSSSSARLGTSTSSQAGQDQKRSSSSAEFNKVDPLQSESLIPLPEKIQFEDAREYLAHVIGSHTYEEFESDRTKYAYVDGDHFCDVFVLQGTQQQYFVLLNIRPPSSAQTTNDDTSTGAEATARAAASREAGAGGALPDAGERVSIELVVDRNIGEERWQGRVVDIPSGHKKHGFNVAVLAVRPERPGGRVLEPRRILGRFQFGHTGSSSSLLRERIIELMVSSPKKGWRDFILAKDNHHLDVYSPKSTGWQEDVMRKYIIPRGLNEEQASTVKHYLTNRVTLLSGPPGTGKTTLIDTILEIEEDFFKTRFWVCADSNAAVDVLVNKYVKRKGNRQVEQVYRVRPAFDESHVEEDRSGGSSGLSTLPGFVPLSANVADNVAAEAMKQGGGGTKTLSLSAAVSGRGKRAYQQTLGDSYYKQELMELAALNKAHHGATSIRLEDNLSLEERNSMEHSLKLAEIRALRTVQRSYVAAAKGIFSTASAASNTLMQKLKPRALIIDEASQMPEAKATHVLAHAVLAGDLERVLMVGDENQLPPTITASRNVFRNTASMSQFERLIKAGTPRKQLKEQYRSHPQISKTYNRIIYGGALRDHPSTAIGPAVAGFSSFVRQYYCVEGKHPLKRSSEPICSVVLSPIRNSKVKFGSDRRPGSTSRVNYQTAAMVMINCIRLIENVKPESILVTAFYSDQVIFLKALLAGHPLAKNIRVSTVDGSQGEEALVHIIDCVVLGGQGVEGGAGDTLGFLSVERRRFNVAMSRGKAGRIVIGHSKMADNPHNKTSVWAEFMKEETAANHVFHVDVGEKDFERGNAFNHFKATMNSFTAARPSQALTAALTEDMEQKEKAASRNPNLQPTIKTNEDMMVDVTGASEHVARQYLERFKNNLSQAINEYMVDYPSAEEAVEI</sequence>
<reference evidence="4 5" key="1">
    <citation type="submission" date="2018-02" db="EMBL/GenBank/DDBJ databases">
        <title>Draft genome sequences of Elsinoe sp., causing black scab on jojoba.</title>
        <authorList>
            <person name="Stodart B."/>
            <person name="Jeffress S."/>
            <person name="Ash G."/>
            <person name="Arun Chinnappa K."/>
        </authorList>
    </citation>
    <scope>NUCLEOTIDE SEQUENCE [LARGE SCALE GENOMIC DNA]</scope>
    <source>
        <strain evidence="4 5">Hillstone_2</strain>
    </source>
</reference>
<dbReference type="Proteomes" id="UP000308133">
    <property type="component" value="Unassembled WGS sequence"/>
</dbReference>
<evidence type="ECO:0000256" key="2">
    <source>
        <dbReference type="SAM" id="MobiDB-lite"/>
    </source>
</evidence>
<feature type="domain" description="AAA+ ATPase" evidence="3">
    <location>
        <begin position="626"/>
        <end position="909"/>
    </location>
</feature>
<dbReference type="EMBL" id="PTQR01000102">
    <property type="protein sequence ID" value="TKX20048.1"/>
    <property type="molecule type" value="Genomic_DNA"/>
</dbReference>
<dbReference type="InterPro" id="IPR041679">
    <property type="entry name" value="DNA2/NAM7-like_C"/>
</dbReference>
<dbReference type="Pfam" id="PF13087">
    <property type="entry name" value="AAA_12"/>
    <property type="match status" value="1"/>
</dbReference>
<dbReference type="InterPro" id="IPR045055">
    <property type="entry name" value="DNA2/NAM7-like"/>
</dbReference>